<gene>
    <name evidence="3" type="ORF">FRX31_005732</name>
</gene>
<evidence type="ECO:0000313" key="4">
    <source>
        <dbReference type="Proteomes" id="UP000554482"/>
    </source>
</evidence>
<keyword evidence="4" id="KW-1185">Reference proteome</keyword>
<dbReference type="OrthoDB" id="1915076at2759"/>
<dbReference type="Gene3D" id="3.90.70.80">
    <property type="match status" value="1"/>
</dbReference>
<reference evidence="3 4" key="1">
    <citation type="submission" date="2020-06" db="EMBL/GenBank/DDBJ databases">
        <title>Transcriptomic and genomic resources for Thalictrum thalictroides and T. hernandezii: Facilitating candidate gene discovery in an emerging model plant lineage.</title>
        <authorList>
            <person name="Arias T."/>
            <person name="Riano-Pachon D.M."/>
            <person name="Di Stilio V.S."/>
        </authorList>
    </citation>
    <scope>NUCLEOTIDE SEQUENCE [LARGE SCALE GENOMIC DNA]</scope>
    <source>
        <strain evidence="4">cv. WT478/WT964</strain>
        <tissue evidence="3">Leaves</tissue>
    </source>
</reference>
<sequence>GDKIHLEEINDFWKKLSITVVNVDLSDLGARPEFLALIDRYKNSTTDQQVFMLKQMLELGNPQCSGLLQPLVKAKTKGRPFGWRKELPKIDNSTKRDPSAFELEIHEFNSSQSAKPTAPAKKKLKVTKSTAPRNKKMDVLKTPQSLGKVSILKFPDFFRPFIIDANNVDGDGNCGFRAVAACMEMDSENGWLMVRSDLTGELLYFREEYNKVFGGEEQVNTLLDILDTYDSPCPPKNWFLLPYMGYLVASTYHHVLVSISPEACLTFVPLRSAPPSKKQKVLAIGFIDGNHFVPLKLKAGCPIPEPVALWTKFHHREADKWEKSLRQRNRAFNEIAGNKVQTQEGSYDQPIILE</sequence>
<dbReference type="PROSITE" id="PS50802">
    <property type="entry name" value="OTU"/>
    <property type="match status" value="1"/>
</dbReference>
<accession>A0A7J6X4K2</accession>
<feature type="non-terminal residue" evidence="3">
    <location>
        <position position="1"/>
    </location>
</feature>
<feature type="domain" description="OTU" evidence="2">
    <location>
        <begin position="163"/>
        <end position="298"/>
    </location>
</feature>
<name>A0A7J6X4K2_THATH</name>
<proteinExistence type="predicted"/>
<feature type="compositionally biased region" description="Low complexity" evidence="1">
    <location>
        <begin position="110"/>
        <end position="119"/>
    </location>
</feature>
<dbReference type="CDD" id="cd22744">
    <property type="entry name" value="OTU"/>
    <property type="match status" value="1"/>
</dbReference>
<evidence type="ECO:0000313" key="3">
    <source>
        <dbReference type="EMBL" id="KAF5204681.1"/>
    </source>
</evidence>
<evidence type="ECO:0000259" key="2">
    <source>
        <dbReference type="PROSITE" id="PS50802"/>
    </source>
</evidence>
<dbReference type="InterPro" id="IPR003323">
    <property type="entry name" value="OTU_dom"/>
</dbReference>
<feature type="region of interest" description="Disordered" evidence="1">
    <location>
        <begin position="110"/>
        <end position="129"/>
    </location>
</feature>
<dbReference type="AlphaFoldDB" id="A0A7J6X4K2"/>
<comment type="caution">
    <text evidence="3">The sequence shown here is derived from an EMBL/GenBank/DDBJ whole genome shotgun (WGS) entry which is preliminary data.</text>
</comment>
<dbReference type="Proteomes" id="UP000554482">
    <property type="component" value="Unassembled WGS sequence"/>
</dbReference>
<organism evidence="3 4">
    <name type="scientific">Thalictrum thalictroides</name>
    <name type="common">Rue-anemone</name>
    <name type="synonym">Anemone thalictroides</name>
    <dbReference type="NCBI Taxonomy" id="46969"/>
    <lineage>
        <taxon>Eukaryota</taxon>
        <taxon>Viridiplantae</taxon>
        <taxon>Streptophyta</taxon>
        <taxon>Embryophyta</taxon>
        <taxon>Tracheophyta</taxon>
        <taxon>Spermatophyta</taxon>
        <taxon>Magnoliopsida</taxon>
        <taxon>Ranunculales</taxon>
        <taxon>Ranunculaceae</taxon>
        <taxon>Thalictroideae</taxon>
        <taxon>Thalictrum</taxon>
    </lineage>
</organism>
<protein>
    <recommendedName>
        <fullName evidence="2">OTU domain-containing protein</fullName>
    </recommendedName>
</protein>
<evidence type="ECO:0000256" key="1">
    <source>
        <dbReference type="SAM" id="MobiDB-lite"/>
    </source>
</evidence>
<dbReference type="EMBL" id="JABWDY010005131">
    <property type="protein sequence ID" value="KAF5204681.1"/>
    <property type="molecule type" value="Genomic_DNA"/>
</dbReference>